<feature type="compositionally biased region" description="Polar residues" evidence="1">
    <location>
        <begin position="1"/>
        <end position="15"/>
    </location>
</feature>
<comment type="caution">
    <text evidence="2">The sequence shown here is derived from an EMBL/GenBank/DDBJ whole genome shotgun (WGS) entry which is preliminary data.</text>
</comment>
<evidence type="ECO:0000256" key="1">
    <source>
        <dbReference type="SAM" id="MobiDB-lite"/>
    </source>
</evidence>
<feature type="region of interest" description="Disordered" evidence="1">
    <location>
        <begin position="1"/>
        <end position="30"/>
    </location>
</feature>
<name>A0ABQ5YHB2_9NEIS</name>
<accession>A0ABQ5YHB2</accession>
<gene>
    <name evidence="2" type="ORF">GCM10007907_27510</name>
</gene>
<evidence type="ECO:0008006" key="4">
    <source>
        <dbReference type="Google" id="ProtNLM"/>
    </source>
</evidence>
<sequence length="318" mass="34489">MLVPSQSAQSISLSAPPTAANPSAVPVQPQAGLFDRSTPIAARPTNPVHGLHTATDIYSEFLKYRDDPGPDAPAFAKMAMDMCAIFYSPDTRDSFSKPGNIPGNGANSRLLLDRCRGFLNLSSTEWPKVYQELAAAAIKRGGPASLMMRANALGYDTARINLELMDMIKQGNRAGLEVFAFNVTPEQLTYLLHDGTKGISTIEATEMRHIALAYALCDAGLPCGQGSYMHAVKCYTGELMNSGGINTTSRCNNKPDPLPLYSFWGASMNDLPPAQQQLILHWREQYSHAISNRDPSLFTDDGRSKVLPKPLALQQDGA</sequence>
<organism evidence="2 3">
    <name type="scientific">Chitinimonas prasina</name>
    <dbReference type="NCBI Taxonomy" id="1434937"/>
    <lineage>
        <taxon>Bacteria</taxon>
        <taxon>Pseudomonadati</taxon>
        <taxon>Pseudomonadota</taxon>
        <taxon>Betaproteobacteria</taxon>
        <taxon>Neisseriales</taxon>
        <taxon>Chitinibacteraceae</taxon>
        <taxon>Chitinimonas</taxon>
    </lineage>
</organism>
<dbReference type="Proteomes" id="UP001156706">
    <property type="component" value="Unassembled WGS sequence"/>
</dbReference>
<evidence type="ECO:0000313" key="2">
    <source>
        <dbReference type="EMBL" id="GLR13961.1"/>
    </source>
</evidence>
<keyword evidence="3" id="KW-1185">Reference proteome</keyword>
<reference evidence="3" key="1">
    <citation type="journal article" date="2019" name="Int. J. Syst. Evol. Microbiol.">
        <title>The Global Catalogue of Microorganisms (GCM) 10K type strain sequencing project: providing services to taxonomists for standard genome sequencing and annotation.</title>
        <authorList>
            <consortium name="The Broad Institute Genomics Platform"/>
            <consortium name="The Broad Institute Genome Sequencing Center for Infectious Disease"/>
            <person name="Wu L."/>
            <person name="Ma J."/>
        </authorList>
    </citation>
    <scope>NUCLEOTIDE SEQUENCE [LARGE SCALE GENOMIC DNA]</scope>
    <source>
        <strain evidence="3">NBRC 110044</strain>
    </source>
</reference>
<dbReference type="EMBL" id="BSOG01000003">
    <property type="protein sequence ID" value="GLR13961.1"/>
    <property type="molecule type" value="Genomic_DNA"/>
</dbReference>
<protein>
    <recommendedName>
        <fullName evidence="4">Sel1 repeat family protein</fullName>
    </recommendedName>
</protein>
<proteinExistence type="predicted"/>
<evidence type="ECO:0000313" key="3">
    <source>
        <dbReference type="Proteomes" id="UP001156706"/>
    </source>
</evidence>